<proteinExistence type="predicted"/>
<comment type="caution">
    <text evidence="2">The sequence shown here is derived from an EMBL/GenBank/DDBJ whole genome shotgun (WGS) entry which is preliminary data.</text>
</comment>
<organism evidence="2 3">
    <name type="scientific">Bdellovibrio bacteriovorus</name>
    <dbReference type="NCBI Taxonomy" id="959"/>
    <lineage>
        <taxon>Bacteria</taxon>
        <taxon>Pseudomonadati</taxon>
        <taxon>Bdellovibrionota</taxon>
        <taxon>Bdellovibrionia</taxon>
        <taxon>Bdellovibrionales</taxon>
        <taxon>Pseudobdellovibrionaceae</taxon>
        <taxon>Bdellovibrio</taxon>
    </lineage>
</organism>
<dbReference type="OrthoDB" id="9788295at2"/>
<evidence type="ECO:0000313" key="3">
    <source>
        <dbReference type="Proteomes" id="UP000075320"/>
    </source>
</evidence>
<dbReference type="Pfam" id="PF01996">
    <property type="entry name" value="F420_ligase"/>
    <property type="match status" value="1"/>
</dbReference>
<keyword evidence="3" id="KW-1185">Reference proteome</keyword>
<feature type="domain" description="Coenzyme F420:L-glutamate ligase-like" evidence="1">
    <location>
        <begin position="9"/>
        <end position="207"/>
    </location>
</feature>
<evidence type="ECO:0000259" key="1">
    <source>
        <dbReference type="Pfam" id="PF01996"/>
    </source>
</evidence>
<dbReference type="InterPro" id="IPR002847">
    <property type="entry name" value="F420-0_gamma-glut_ligase-dom"/>
</dbReference>
<dbReference type="Gene3D" id="3.30.1330.100">
    <property type="entry name" value="CofE-like"/>
    <property type="match status" value="1"/>
</dbReference>
<dbReference type="EMBL" id="LUKE01000006">
    <property type="protein sequence ID" value="KYG61687.1"/>
    <property type="molecule type" value="Genomic_DNA"/>
</dbReference>
<gene>
    <name evidence="2" type="ORF">AZI86_18505</name>
</gene>
<dbReference type="PANTHER" id="PTHR47917:SF1">
    <property type="entry name" value="COENZYME F420:L-GLUTAMATE LIGASE"/>
    <property type="match status" value="1"/>
</dbReference>
<protein>
    <recommendedName>
        <fullName evidence="1">Coenzyme F420:L-glutamate ligase-like domain-containing protein</fullName>
    </recommendedName>
</protein>
<evidence type="ECO:0000313" key="2">
    <source>
        <dbReference type="EMBL" id="KYG61687.1"/>
    </source>
</evidence>
<dbReference type="RefSeq" id="WP_061836769.1">
    <property type="nucleotide sequence ID" value="NZ_LUKE01000006.1"/>
</dbReference>
<dbReference type="PANTHER" id="PTHR47917">
    <property type="match status" value="1"/>
</dbReference>
<dbReference type="Proteomes" id="UP000075320">
    <property type="component" value="Unassembled WGS sequence"/>
</dbReference>
<reference evidence="2 3" key="1">
    <citation type="submission" date="2016-03" db="EMBL/GenBank/DDBJ databases">
        <authorList>
            <person name="Ploux O."/>
        </authorList>
    </citation>
    <scope>NUCLEOTIDE SEQUENCE [LARGE SCALE GENOMIC DNA]</scope>
    <source>
        <strain evidence="2 3">R0</strain>
    </source>
</reference>
<dbReference type="GO" id="GO:0052618">
    <property type="term" value="F:coenzyme F420-0:L-glutamate ligase activity"/>
    <property type="evidence" value="ECO:0007669"/>
    <property type="project" value="TreeGrafter"/>
</dbReference>
<accession>A0A150WEZ3</accession>
<sequence length="244" mass="26631">MKTMSASAIQTPIFHVGESLADFIVCYVDSSLIKERMVLAVTTKIVSLAEHCLIPKGSIDKKTLTKNESDIFLGEIGHGVSLAIKHSLLMPGAGVDESNSENGDFIVHPKNPMKSAYELREALMHRWNLKELGVIFTDSRSNPLRLGVTGAALACAGFSPVIDKVGEKDLFGRPLKITKVNVADSLAATAVLMMGEAAEACPLVVLHNTPAEFTESFELSSWMLSPEQDMYQPLYRHMINADKK</sequence>
<dbReference type="SUPFAM" id="SSF144010">
    <property type="entry name" value="CofE-like"/>
    <property type="match status" value="1"/>
</dbReference>
<dbReference type="AlphaFoldDB" id="A0A150WEZ3"/>
<name>A0A150WEZ3_BDEBC</name>